<dbReference type="EMBL" id="FOGV01000024">
    <property type="protein sequence ID" value="SES25964.1"/>
    <property type="molecule type" value="Genomic_DNA"/>
</dbReference>
<dbReference type="OrthoDB" id="4823114at2"/>
<gene>
    <name evidence="1" type="ORF">SAMN05444126_12440</name>
</gene>
<evidence type="ECO:0000313" key="1">
    <source>
        <dbReference type="EMBL" id="SES25964.1"/>
    </source>
</evidence>
<dbReference type="RefSeq" id="WP_093074158.1">
    <property type="nucleotide sequence ID" value="NZ_FOGV01000024.1"/>
</dbReference>
<evidence type="ECO:0000313" key="2">
    <source>
        <dbReference type="Proteomes" id="UP000199318"/>
    </source>
</evidence>
<accession>A0A1H9VWV7</accession>
<sequence length="363" mass="41616">MNQQTFHFINPFQIDIDPMDRLLLVNIENDPDDIYIGFEPQVFSDEQLGEVHLVIGWRRDGKVDVYHQPGMNIDPSNYDIVGKGLAAIVECEFAAAFYEVTDTGVQANYQFADRYQREINIKIAETNSKKRKPFGLLAPMGDAAETPSALPLVLLHDFYFVRKKQTTAEVEINGKSHQPDELPLPIDRAKMLFTRYSPKPLIARFNPAVEEDLIPLEVQLQQEQLTLANCDFTFEWTGRKPAIKSITQRNDIYPVTLRFTEAFPDIKSLYENSRFEGKFELSAHPSTGVIAGNYAVEKTKGETTITIVPSDGWKPRPAKLSLLFLYTAAKIFKHWPKTYEWTANIYEQDNGQYAISSNWRRIR</sequence>
<name>A0A1H9VWV7_9BACI</name>
<protein>
    <submittedName>
        <fullName evidence="1">Uncharacterized protein</fullName>
    </submittedName>
</protein>
<comment type="caution">
    <text evidence="1">The sequence shown here is derived from an EMBL/GenBank/DDBJ whole genome shotgun (WGS) entry which is preliminary data.</text>
</comment>
<proteinExistence type="predicted"/>
<organism evidence="1 2">
    <name type="scientific">Salisediminibacterium halotolerans</name>
    <dbReference type="NCBI Taxonomy" id="517425"/>
    <lineage>
        <taxon>Bacteria</taxon>
        <taxon>Bacillati</taxon>
        <taxon>Bacillota</taxon>
        <taxon>Bacilli</taxon>
        <taxon>Bacillales</taxon>
        <taxon>Bacillaceae</taxon>
        <taxon>Salisediminibacterium</taxon>
    </lineage>
</organism>
<dbReference type="Proteomes" id="UP000199318">
    <property type="component" value="Unassembled WGS sequence"/>
</dbReference>
<keyword evidence="2" id="KW-1185">Reference proteome</keyword>
<reference evidence="2" key="1">
    <citation type="submission" date="2016-10" db="EMBL/GenBank/DDBJ databases">
        <authorList>
            <person name="de Groot N.N."/>
        </authorList>
    </citation>
    <scope>NUCLEOTIDE SEQUENCE [LARGE SCALE GENOMIC DNA]</scope>
    <source>
        <strain evidence="2">10nlg</strain>
    </source>
</reference>
<dbReference type="STRING" id="1464123.SAMN05444126_12440"/>
<dbReference type="AlphaFoldDB" id="A0A1H9VWV7"/>